<dbReference type="Pfam" id="PF24403">
    <property type="entry name" value="iSirtuin"/>
    <property type="match status" value="1"/>
</dbReference>
<evidence type="ECO:0000313" key="3">
    <source>
        <dbReference type="Proteomes" id="UP000186364"/>
    </source>
</evidence>
<name>A0A1Q9AVA6_9HYPH</name>
<organism evidence="2 3">
    <name type="scientific">Xaviernesmea oryzae</name>
    <dbReference type="NCBI Taxonomy" id="464029"/>
    <lineage>
        <taxon>Bacteria</taxon>
        <taxon>Pseudomonadati</taxon>
        <taxon>Pseudomonadota</taxon>
        <taxon>Alphaproteobacteria</taxon>
        <taxon>Hyphomicrobiales</taxon>
        <taxon>Rhizobiaceae</taxon>
        <taxon>Rhizobium/Agrobacterium group</taxon>
        <taxon>Xaviernesmea</taxon>
    </lineage>
</organism>
<dbReference type="Pfam" id="PF24404">
    <property type="entry name" value="nSTAND_NTPase7"/>
    <property type="match status" value="1"/>
</dbReference>
<dbReference type="InterPro" id="IPR027417">
    <property type="entry name" value="P-loop_NTPase"/>
</dbReference>
<evidence type="ECO:0000313" key="2">
    <source>
        <dbReference type="EMBL" id="OLP59344.1"/>
    </source>
</evidence>
<dbReference type="SUPFAM" id="SSF52540">
    <property type="entry name" value="P-loop containing nucleoside triphosphate hydrolases"/>
    <property type="match status" value="1"/>
</dbReference>
<feature type="domain" description="Inactive Sirtuin" evidence="1">
    <location>
        <begin position="18"/>
        <end position="203"/>
    </location>
</feature>
<accession>A0A1Q9AVA6</accession>
<dbReference type="InterPro" id="IPR057063">
    <property type="entry name" value="iSirtuin"/>
</dbReference>
<keyword evidence="3" id="KW-1185">Reference proteome</keyword>
<proteinExistence type="predicted"/>
<protein>
    <recommendedName>
        <fullName evidence="1">Inactive Sirtuin domain-containing protein</fullName>
    </recommendedName>
</protein>
<dbReference type="Proteomes" id="UP000186364">
    <property type="component" value="Unassembled WGS sequence"/>
</dbReference>
<reference evidence="2 3" key="1">
    <citation type="submission" date="2016-09" db="EMBL/GenBank/DDBJ databases">
        <title>Rhizobium sp. nov., a novel species isolated from the rice rhizosphere.</title>
        <authorList>
            <person name="Zhao J."/>
            <person name="Zhang X."/>
        </authorList>
    </citation>
    <scope>NUCLEOTIDE SEQUENCE [LARGE SCALE GENOMIC DNA]</scope>
    <source>
        <strain evidence="2 3">1.7048</strain>
    </source>
</reference>
<comment type="caution">
    <text evidence="2">The sequence shown here is derived from an EMBL/GenBank/DDBJ whole genome shotgun (WGS) entry which is preliminary data.</text>
</comment>
<gene>
    <name evidence="2" type="ORF">BJF93_11425</name>
</gene>
<dbReference type="AlphaFoldDB" id="A0A1Q9AVA6"/>
<sequence length="1082" mass="121602">MQDIWSLPVPIIPTIDYVPDGLIAGLADREVSVWIRGVATGDAERREIARMLRLPWKHVYLEESDPILVAELENMEDDPYVGRRGFLHVVDSDPSRIDLPPRSLPIFLLSGRDSRGSPFEQQLRRMTMLEELRRSSIRQLIVISSGGGEPPPGVGELWATGFRTRLTLVDSGPGAPEQLGAWLERSGSGPTPSVVLMPIIAFATSLVDAFNAAYRDERLTIRLRDETDAIGELDLAGVDDPERPLLGNYDVILGRDLGVTDPTDLSEDAFNAFFRGEARDWRAFSAGLPWIRSDEAWQGLRDQLCRLDAVGPSENCVTYILSEPGAGGTTLARHLAFSAARSGYPTLVAKELPFAPDSLSVINFLTRAKQRAEDGRNKNKSVEAQDNDGERRMYETPWLIVFDRIHWESRDAELRRFLQQIERAGRPVCILVVSGPIREAGYYDTSRFNLLSELHHMLDQDEAIELGRHLNRFLRHYGKERPDWQWRNFQEAHSVRLLDGLAAFWITLSFWLQTQYDLTESIQEWVYRAFKERVDTHDLKKAVLQIAALSSERLPMPETLLEQSADGWPLTLLLDDHRSSLSPLGLVRLSDGSNKYWALAHDILGRLLINAVFYDQSARTALGLGEATDAEHLRFLILREISSKPSLGEIDGIRYGEEFATTVFKVDPDHGRGSWVHIWREVLAALDHMPQALRNGSRVFRHHTAISRRRIAWLDAAAYGVSDADRVSLLERAVDDIVYALQSIDRSQDEEPDVNLYNSLANAYFDLARVRAKQGASPEELANLRRLAAEATRHAYEESPSSPYVIETHVKSLIASAEGAGDGAAAYCIEALEIVYAAIRNDQNELRRHALTVLADRVVGILLAGSAVTKRQGEPDGPADVLVRAWIALAAPLGGRAPSSLEEVPRDILDAVLAELNHPAGAGNPQVLRFKYLVLVAIAPFDFVRQAEVLDQLIASDYRLSPQLRLEYALLLFQLMRTDEADRQFRALRKLWRETDIFGQVPERLRWLLQPGDHRPRVVNAVAAYDHGHRAMARVREFARFDVPYRPQEFGVREHTPGMVFAAHVSFGHNGAFLRPVTARPH</sequence>
<dbReference type="EMBL" id="MKIP01000052">
    <property type="protein sequence ID" value="OLP59344.1"/>
    <property type="molecule type" value="Genomic_DNA"/>
</dbReference>
<evidence type="ECO:0000259" key="1">
    <source>
        <dbReference type="Pfam" id="PF24403"/>
    </source>
</evidence>